<gene>
    <name evidence="1" type="ORF">ACFSTE_15870</name>
</gene>
<keyword evidence="2" id="KW-1185">Reference proteome</keyword>
<organism evidence="1 2">
    <name type="scientific">Aquimarina hainanensis</name>
    <dbReference type="NCBI Taxonomy" id="1578017"/>
    <lineage>
        <taxon>Bacteria</taxon>
        <taxon>Pseudomonadati</taxon>
        <taxon>Bacteroidota</taxon>
        <taxon>Flavobacteriia</taxon>
        <taxon>Flavobacteriales</taxon>
        <taxon>Flavobacteriaceae</taxon>
        <taxon>Aquimarina</taxon>
    </lineage>
</organism>
<proteinExistence type="predicted"/>
<dbReference type="EMBL" id="JBHULX010000033">
    <property type="protein sequence ID" value="MFD2592316.1"/>
    <property type="molecule type" value="Genomic_DNA"/>
</dbReference>
<protein>
    <recommendedName>
        <fullName evidence="3">Lipocalin-like domain-containing protein</fullName>
    </recommendedName>
</protein>
<reference evidence="2" key="1">
    <citation type="journal article" date="2019" name="Int. J. Syst. Evol. Microbiol.">
        <title>The Global Catalogue of Microorganisms (GCM) 10K type strain sequencing project: providing services to taxonomists for standard genome sequencing and annotation.</title>
        <authorList>
            <consortium name="The Broad Institute Genomics Platform"/>
            <consortium name="The Broad Institute Genome Sequencing Center for Infectious Disease"/>
            <person name="Wu L."/>
            <person name="Ma J."/>
        </authorList>
    </citation>
    <scope>NUCLEOTIDE SEQUENCE [LARGE SCALE GENOMIC DNA]</scope>
    <source>
        <strain evidence="2">KCTC 42423</strain>
    </source>
</reference>
<dbReference type="Proteomes" id="UP001597459">
    <property type="component" value="Unassembled WGS sequence"/>
</dbReference>
<accession>A0ABW5NAN8</accession>
<dbReference type="PROSITE" id="PS51257">
    <property type="entry name" value="PROKAR_LIPOPROTEIN"/>
    <property type="match status" value="1"/>
</dbReference>
<comment type="caution">
    <text evidence="1">The sequence shown here is derived from an EMBL/GenBank/DDBJ whole genome shotgun (WGS) entry which is preliminary data.</text>
</comment>
<evidence type="ECO:0000313" key="1">
    <source>
        <dbReference type="EMBL" id="MFD2592316.1"/>
    </source>
</evidence>
<sequence length="152" mass="17795">MKILLNIFALSIILTSCSKDDEITYDPSTDEILGKWTKTKVVENYTRSGAQEIEKMDNCQLKSITEFKEDGSISEEIYDYGDSGCELKEKIYDFNNWKREGDHMYYFHSKTSNGEAKGEQEIRFQDGKMIYVNEKYSMSGEKINVYTYFEKK</sequence>
<dbReference type="RefSeq" id="WP_378256742.1">
    <property type="nucleotide sequence ID" value="NZ_JBHSJV010000001.1"/>
</dbReference>
<evidence type="ECO:0008006" key="3">
    <source>
        <dbReference type="Google" id="ProtNLM"/>
    </source>
</evidence>
<name>A0ABW5NAN8_9FLAO</name>
<evidence type="ECO:0000313" key="2">
    <source>
        <dbReference type="Proteomes" id="UP001597459"/>
    </source>
</evidence>